<sequence>MTGYLRRSARLDAARFDDVVFRAADFLAGAVFFAAVFFAGAVFRAADFLAGAVFFAAVFFGGAAFRADFSPWAGAAFLRAAPPLGWAD</sequence>
<keyword evidence="1" id="KW-0472">Membrane</keyword>
<feature type="transmembrane region" description="Helical" evidence="1">
    <location>
        <begin position="20"/>
        <end position="42"/>
    </location>
</feature>
<dbReference type="Proteomes" id="UP001589710">
    <property type="component" value="Unassembled WGS sequence"/>
</dbReference>
<organism evidence="2 3">
    <name type="scientific">Streptomyces yanii</name>
    <dbReference type="NCBI Taxonomy" id="78510"/>
    <lineage>
        <taxon>Bacteria</taxon>
        <taxon>Bacillati</taxon>
        <taxon>Actinomycetota</taxon>
        <taxon>Actinomycetes</taxon>
        <taxon>Kitasatosporales</taxon>
        <taxon>Streptomycetaceae</taxon>
        <taxon>Streptomyces</taxon>
    </lineage>
</organism>
<reference evidence="2 3" key="1">
    <citation type="submission" date="2024-09" db="EMBL/GenBank/DDBJ databases">
        <authorList>
            <person name="Sun Q."/>
            <person name="Mori K."/>
        </authorList>
    </citation>
    <scope>NUCLEOTIDE SEQUENCE [LARGE SCALE GENOMIC DNA]</scope>
    <source>
        <strain evidence="2 3">JCM 3331</strain>
    </source>
</reference>
<proteinExistence type="predicted"/>
<dbReference type="RefSeq" id="WP_386143918.1">
    <property type="nucleotide sequence ID" value="NZ_JBHMCG010000073.1"/>
</dbReference>
<feature type="transmembrane region" description="Helical" evidence="1">
    <location>
        <begin position="48"/>
        <end position="69"/>
    </location>
</feature>
<evidence type="ECO:0000313" key="3">
    <source>
        <dbReference type="Proteomes" id="UP001589710"/>
    </source>
</evidence>
<accession>A0ABV5R7F6</accession>
<evidence type="ECO:0000256" key="1">
    <source>
        <dbReference type="SAM" id="Phobius"/>
    </source>
</evidence>
<comment type="caution">
    <text evidence="2">The sequence shown here is derived from an EMBL/GenBank/DDBJ whole genome shotgun (WGS) entry which is preliminary data.</text>
</comment>
<keyword evidence="1" id="KW-1133">Transmembrane helix</keyword>
<evidence type="ECO:0000313" key="2">
    <source>
        <dbReference type="EMBL" id="MFB9573775.1"/>
    </source>
</evidence>
<keyword evidence="3" id="KW-1185">Reference proteome</keyword>
<protein>
    <submittedName>
        <fullName evidence="2">Uncharacterized protein</fullName>
    </submittedName>
</protein>
<keyword evidence="1" id="KW-0812">Transmembrane</keyword>
<dbReference type="EMBL" id="JBHMCG010000073">
    <property type="protein sequence ID" value="MFB9573775.1"/>
    <property type="molecule type" value="Genomic_DNA"/>
</dbReference>
<name>A0ABV5R7F6_9ACTN</name>
<gene>
    <name evidence="2" type="ORF">ACFFTL_16020</name>
</gene>